<gene>
    <name evidence="2" type="ORF">ABB37_04660</name>
</gene>
<dbReference type="RefSeq" id="XP_015658863.1">
    <property type="nucleotide sequence ID" value="XM_015802419.1"/>
</dbReference>
<dbReference type="EMBL" id="LGTL01000008">
    <property type="protein sequence ID" value="KPA80425.1"/>
    <property type="molecule type" value="Genomic_DNA"/>
</dbReference>
<protein>
    <submittedName>
        <fullName evidence="2">Uncharacterized protein</fullName>
    </submittedName>
</protein>
<dbReference type="AlphaFoldDB" id="A0A0N0VFE1"/>
<dbReference type="EMBL" id="LGTL01000008">
    <property type="protein sequence ID" value="KPA80424.1"/>
    <property type="molecule type" value="Genomic_DNA"/>
</dbReference>
<feature type="transmembrane region" description="Helical" evidence="1">
    <location>
        <begin position="98"/>
        <end position="118"/>
    </location>
</feature>
<keyword evidence="1" id="KW-1133">Transmembrane helix</keyword>
<evidence type="ECO:0000313" key="2">
    <source>
        <dbReference type="EMBL" id="KPA80424.1"/>
    </source>
</evidence>
<feature type="transmembrane region" description="Helical" evidence="1">
    <location>
        <begin position="25"/>
        <end position="47"/>
    </location>
</feature>
<sequence length="163" mass="17689">MKLFNTFQSAAQDITPKAPVLPVPVILLLLDALLVVPQAAFSVYHYYRTRGSVGDKIPIHFGINGSPDSFAASSYFCIYPALNVLIAFTSIICANYVPALFGVLFSITMGTSLLLLCITQHYCGPISRGELTQIPSIVFYPSLVLIFLSTIALIIYAIYASSS</sequence>
<feature type="transmembrane region" description="Helical" evidence="1">
    <location>
        <begin position="68"/>
        <end position="92"/>
    </location>
</feature>
<feature type="transmembrane region" description="Helical" evidence="1">
    <location>
        <begin position="138"/>
        <end position="159"/>
    </location>
</feature>
<dbReference type="RefSeq" id="XP_015658864.1">
    <property type="nucleotide sequence ID" value="XM_015802420.1"/>
</dbReference>
<keyword evidence="1" id="KW-0472">Membrane</keyword>
<evidence type="ECO:0000256" key="1">
    <source>
        <dbReference type="SAM" id="Phobius"/>
    </source>
</evidence>
<reference evidence="2 3" key="1">
    <citation type="submission" date="2015-07" db="EMBL/GenBank/DDBJ databases">
        <title>High-quality genome of monoxenous trypanosomatid Leptomonas pyrrhocoris.</title>
        <authorList>
            <person name="Flegontov P."/>
            <person name="Butenko A."/>
            <person name="Firsov S."/>
            <person name="Vlcek C."/>
            <person name="Logacheva M.D."/>
            <person name="Field M."/>
            <person name="Filatov D."/>
            <person name="Flegontova O."/>
            <person name="Gerasimov E."/>
            <person name="Jackson A.P."/>
            <person name="Kelly S."/>
            <person name="Opperdoes F."/>
            <person name="O'Reilly A."/>
            <person name="Votypka J."/>
            <person name="Yurchenko V."/>
            <person name="Lukes J."/>
        </authorList>
    </citation>
    <scope>NUCLEOTIDE SEQUENCE [LARGE SCALE GENOMIC DNA]</scope>
    <source>
        <strain evidence="2">H10</strain>
    </source>
</reference>
<dbReference type="Proteomes" id="UP000037923">
    <property type="component" value="Unassembled WGS sequence"/>
</dbReference>
<name>A0A0N0VFE1_LEPPY</name>
<dbReference type="GeneID" id="26904951"/>
<dbReference type="VEuPathDB" id="TriTrypDB:LpyrH10_08_1090"/>
<evidence type="ECO:0000313" key="3">
    <source>
        <dbReference type="Proteomes" id="UP000037923"/>
    </source>
</evidence>
<keyword evidence="1" id="KW-0812">Transmembrane</keyword>
<keyword evidence="3" id="KW-1185">Reference proteome</keyword>
<comment type="caution">
    <text evidence="2">The sequence shown here is derived from an EMBL/GenBank/DDBJ whole genome shotgun (WGS) entry which is preliminary data.</text>
</comment>
<proteinExistence type="predicted"/>
<organism evidence="2 3">
    <name type="scientific">Leptomonas pyrrhocoris</name>
    <name type="common">Firebug parasite</name>
    <dbReference type="NCBI Taxonomy" id="157538"/>
    <lineage>
        <taxon>Eukaryota</taxon>
        <taxon>Discoba</taxon>
        <taxon>Euglenozoa</taxon>
        <taxon>Kinetoplastea</taxon>
        <taxon>Metakinetoplastina</taxon>
        <taxon>Trypanosomatida</taxon>
        <taxon>Trypanosomatidae</taxon>
        <taxon>Leishmaniinae</taxon>
        <taxon>Leptomonas</taxon>
    </lineage>
</organism>
<accession>A0A0N0VFE1</accession>